<evidence type="ECO:0000313" key="4">
    <source>
        <dbReference type="Proteomes" id="UP000282930"/>
    </source>
</evidence>
<reference evidence="3 4" key="1">
    <citation type="submission" date="2018-12" db="EMBL/GenBank/DDBJ databases">
        <title>Genome sequence from the cellulolytic species, Caldicellulosiruptor changbaiensis.</title>
        <authorList>
            <person name="Blumer-Schuette S.E."/>
            <person name="Mendoza C."/>
        </authorList>
    </citation>
    <scope>NUCLEOTIDE SEQUENCE [LARGE SCALE GENOMIC DNA]</scope>
    <source>
        <strain evidence="3 4">CBS-Z</strain>
    </source>
</reference>
<dbReference type="PANTHER" id="PTHR43377:SF1">
    <property type="entry name" value="BILIVERDIN REDUCTASE A"/>
    <property type="match status" value="1"/>
</dbReference>
<evidence type="ECO:0000259" key="2">
    <source>
        <dbReference type="Pfam" id="PF22725"/>
    </source>
</evidence>
<name>A0A3T0D3N5_9FIRM</name>
<dbReference type="Pfam" id="PF22725">
    <property type="entry name" value="GFO_IDH_MocA_C3"/>
    <property type="match status" value="1"/>
</dbReference>
<dbReference type="KEGG" id="ccha:ELD05_03775"/>
<protein>
    <submittedName>
        <fullName evidence="3">Gfo/Idh/MocA family oxidoreductase</fullName>
    </submittedName>
</protein>
<evidence type="ECO:0000313" key="3">
    <source>
        <dbReference type="EMBL" id="AZT89845.1"/>
    </source>
</evidence>
<dbReference type="EMBL" id="CP034791">
    <property type="protein sequence ID" value="AZT89845.1"/>
    <property type="molecule type" value="Genomic_DNA"/>
</dbReference>
<dbReference type="SUPFAM" id="SSF55347">
    <property type="entry name" value="Glyceraldehyde-3-phosphate dehydrogenase-like, C-terminal domain"/>
    <property type="match status" value="1"/>
</dbReference>
<keyword evidence="4" id="KW-1185">Reference proteome</keyword>
<dbReference type="InterPro" id="IPR055170">
    <property type="entry name" value="GFO_IDH_MocA-like_dom"/>
</dbReference>
<dbReference type="InterPro" id="IPR036291">
    <property type="entry name" value="NAD(P)-bd_dom_sf"/>
</dbReference>
<dbReference type="Proteomes" id="UP000282930">
    <property type="component" value="Chromosome"/>
</dbReference>
<dbReference type="SUPFAM" id="SSF51735">
    <property type="entry name" value="NAD(P)-binding Rossmann-fold domains"/>
    <property type="match status" value="1"/>
</dbReference>
<feature type="domain" description="GFO/IDH/MocA-like oxidoreductase" evidence="2">
    <location>
        <begin position="134"/>
        <end position="259"/>
    </location>
</feature>
<dbReference type="PANTHER" id="PTHR43377">
    <property type="entry name" value="BILIVERDIN REDUCTASE A"/>
    <property type="match status" value="1"/>
</dbReference>
<sequence>MKICIVGSSGHYVYALRGIKEDPDAQIVGISPGCEGENIERLYSQVNEMGFAPVVYSNPISMFEDLKPDIAVINTFFYKNSELAIEAMERGIHVYMEKPVALSIEELEELKSVRKQTKVKLSSMLGLRYTPHFWTAYKLINENKIGRIRLIHAQKSYKLGMRPDFYKQRRTYGGTIPWVGIHAIDWIYWLSGKKFKSVFARHSRLYNNDHGELEATAFCSFVMEDEIFATVNIDYLRPATAPTHDDDRIRIVGTKGILEVLNGKVFLLNDTTKETLEVSLEKPPIVFLDFLNEVRGTEKCLVTSEDSFYVTLASLLARQSADEGKVIEF</sequence>
<dbReference type="InterPro" id="IPR051450">
    <property type="entry name" value="Gfo/Idh/MocA_Oxidoreductases"/>
</dbReference>
<dbReference type="Gene3D" id="3.30.360.10">
    <property type="entry name" value="Dihydrodipicolinate Reductase, domain 2"/>
    <property type="match status" value="1"/>
</dbReference>
<accession>A0A3T0D3N5</accession>
<dbReference type="Pfam" id="PF01408">
    <property type="entry name" value="GFO_IDH_MocA"/>
    <property type="match status" value="1"/>
</dbReference>
<dbReference type="InterPro" id="IPR000683">
    <property type="entry name" value="Gfo/Idh/MocA-like_OxRdtase_N"/>
</dbReference>
<proteinExistence type="predicted"/>
<feature type="domain" description="Gfo/Idh/MocA-like oxidoreductase N-terminal" evidence="1">
    <location>
        <begin position="2"/>
        <end position="122"/>
    </location>
</feature>
<evidence type="ECO:0000259" key="1">
    <source>
        <dbReference type="Pfam" id="PF01408"/>
    </source>
</evidence>
<dbReference type="AlphaFoldDB" id="A0A3T0D3N5"/>
<organism evidence="3 4">
    <name type="scientific">Caldicellulosiruptor changbaiensis</name>
    <dbReference type="NCBI Taxonomy" id="1222016"/>
    <lineage>
        <taxon>Bacteria</taxon>
        <taxon>Bacillati</taxon>
        <taxon>Bacillota</taxon>
        <taxon>Bacillota incertae sedis</taxon>
        <taxon>Caldicellulosiruptorales</taxon>
        <taxon>Caldicellulosiruptoraceae</taxon>
        <taxon>Caldicellulosiruptor</taxon>
    </lineage>
</organism>
<dbReference type="Gene3D" id="3.40.50.720">
    <property type="entry name" value="NAD(P)-binding Rossmann-like Domain"/>
    <property type="match status" value="1"/>
</dbReference>
<dbReference type="GO" id="GO:0000166">
    <property type="term" value="F:nucleotide binding"/>
    <property type="evidence" value="ECO:0007669"/>
    <property type="project" value="InterPro"/>
</dbReference>
<gene>
    <name evidence="3" type="ORF">ELD05_03775</name>
</gene>
<dbReference type="RefSeq" id="WP_127351420.1">
    <property type="nucleotide sequence ID" value="NZ_CP034791.1"/>
</dbReference>